<reference evidence="1 2" key="1">
    <citation type="submission" date="2015-01" db="EMBL/GenBank/DDBJ databases">
        <title>The Genome Sequence of Exophiala sideris CBS121828.</title>
        <authorList>
            <consortium name="The Broad Institute Genomics Platform"/>
            <person name="Cuomo C."/>
            <person name="de Hoog S."/>
            <person name="Gorbushina A."/>
            <person name="Stielow B."/>
            <person name="Teixiera M."/>
            <person name="Abouelleil A."/>
            <person name="Chapman S.B."/>
            <person name="Priest M."/>
            <person name="Young S.K."/>
            <person name="Wortman J."/>
            <person name="Nusbaum C."/>
            <person name="Birren B."/>
        </authorList>
    </citation>
    <scope>NUCLEOTIDE SEQUENCE [LARGE SCALE GENOMIC DNA]</scope>
    <source>
        <strain evidence="1 2">CBS 121828</strain>
    </source>
</reference>
<dbReference type="EMBL" id="KN846952">
    <property type="protein sequence ID" value="KIV82386.1"/>
    <property type="molecule type" value="Genomic_DNA"/>
</dbReference>
<protein>
    <recommendedName>
        <fullName evidence="3">Phosphoglycerate mutase family protein</fullName>
    </recommendedName>
</protein>
<proteinExistence type="predicted"/>
<accession>A0A0D1X431</accession>
<evidence type="ECO:0008006" key="3">
    <source>
        <dbReference type="Google" id="ProtNLM"/>
    </source>
</evidence>
<dbReference type="OrthoDB" id="425925at2759"/>
<dbReference type="STRING" id="1016849.A0A0D1X431"/>
<dbReference type="Proteomes" id="UP000053599">
    <property type="component" value="Unassembled WGS sequence"/>
</dbReference>
<evidence type="ECO:0000313" key="2">
    <source>
        <dbReference type="Proteomes" id="UP000053599"/>
    </source>
</evidence>
<evidence type="ECO:0000313" key="1">
    <source>
        <dbReference type="EMBL" id="KIV82386.1"/>
    </source>
</evidence>
<organism evidence="1 2">
    <name type="scientific">Exophiala sideris</name>
    <dbReference type="NCBI Taxonomy" id="1016849"/>
    <lineage>
        <taxon>Eukaryota</taxon>
        <taxon>Fungi</taxon>
        <taxon>Dikarya</taxon>
        <taxon>Ascomycota</taxon>
        <taxon>Pezizomycotina</taxon>
        <taxon>Eurotiomycetes</taxon>
        <taxon>Chaetothyriomycetidae</taxon>
        <taxon>Chaetothyriales</taxon>
        <taxon>Herpotrichiellaceae</taxon>
        <taxon>Exophiala</taxon>
    </lineage>
</organism>
<dbReference type="HOGENOM" id="CLU_085795_3_1_1"/>
<gene>
    <name evidence="1" type="ORF">PV11_04504</name>
</gene>
<dbReference type="AlphaFoldDB" id="A0A0D1X431"/>
<name>A0A0D1X431_9EURO</name>
<sequence length="175" mass="19241">MGSQAPPMPIIYLIRHGEKPPKLPNGQDPDGLSTQGVERSHALTQVFGSSSPYNIGYIIAQHPKDDGKEDRPYLTVKPLADSLKPDVEFYHKVHRDDAAGVAQAAQAFHGPGNILVCWEHHRLQGIAQAIGVQDAPVYPEDRFDVIWTIESPFDRISHITSEHCPGLDDAHASDP</sequence>